<dbReference type="NCBIfam" id="NF040772">
    <property type="entry name" value="double_cubane"/>
    <property type="match status" value="1"/>
</dbReference>
<dbReference type="AlphaFoldDB" id="Q0AAJ8"/>
<dbReference type="InterPro" id="IPR047678">
    <property type="entry name" value="YjiM-like"/>
</dbReference>
<protein>
    <submittedName>
        <fullName evidence="3">2-hydroxyglutaryl-CoA dehydratase, D-component</fullName>
    </submittedName>
</protein>
<dbReference type="PANTHER" id="PTHR30548:SF1">
    <property type="entry name" value="DEHYDRATASE SUBUNIT MJ0007-RELATED"/>
    <property type="match status" value="1"/>
</dbReference>
<dbReference type="Gene3D" id="3.40.50.11890">
    <property type="match status" value="1"/>
</dbReference>
<proteinExistence type="inferred from homology"/>
<dbReference type="Gene3D" id="3.40.50.11900">
    <property type="match status" value="1"/>
</dbReference>
<dbReference type="OrthoDB" id="9810278at2"/>
<evidence type="ECO:0000256" key="2">
    <source>
        <dbReference type="SAM" id="Coils"/>
    </source>
</evidence>
<feature type="coiled-coil region" evidence="2">
    <location>
        <begin position="182"/>
        <end position="209"/>
    </location>
</feature>
<dbReference type="Gene3D" id="1.20.1270.370">
    <property type="match status" value="1"/>
</dbReference>
<gene>
    <name evidence="3" type="ordered locus">Mlg_0785</name>
</gene>
<dbReference type="PANTHER" id="PTHR30548">
    <property type="entry name" value="2-HYDROXYGLUTARYL-COA DEHYDRATASE, D-COMPONENT-RELATED"/>
    <property type="match status" value="1"/>
</dbReference>
<comment type="similarity">
    <text evidence="1">Belongs to the FldB/FldC dehydratase alpha/beta subunit family.</text>
</comment>
<dbReference type="EMBL" id="CP000453">
    <property type="protein sequence ID" value="ABI56139.1"/>
    <property type="molecule type" value="Genomic_DNA"/>
</dbReference>
<dbReference type="Pfam" id="PF06050">
    <property type="entry name" value="HGD-D"/>
    <property type="match status" value="1"/>
</dbReference>
<sequence length="420" mass="47867">MSRTREIIHKRHGMESKETLRKLVHEFPDNPAGMDYFYALFERAYCDGEPLHEGRPVVGTLCVQAPDELVRACGGVPVRLCNGAYALDQVGAEHLPARSCPLVRATLGAFESRAVAPMDQLSLVINPTTCDQKKKAAEHIASLGYEVYSLEFPPVKHSEQAREYWRSSVRRFAHSLPRYTGRKLTRRRLRRALHEVDRAQAEYRRLQRLRQARPTPLFGKDAFLVTGAYFFDDLGRWTEALRALNDELEQRVADGFAAAQSRAPRILFTGSPPIFPNLKLPMLIEQSGAIVVADEVCSANRMLHDRVAVDEWFLYDMVDAIADRYLKPCTCPIFDTSEDRRRRLLELARSHHVDGVVYQAFAGCQVYEMEHRAIAQALQAEQLPVMYIETDYSPDDMGQLSTRVEAFVESLKAKRRRRTA</sequence>
<evidence type="ECO:0000313" key="3">
    <source>
        <dbReference type="EMBL" id="ABI56139.1"/>
    </source>
</evidence>
<evidence type="ECO:0000313" key="4">
    <source>
        <dbReference type="Proteomes" id="UP000001962"/>
    </source>
</evidence>
<dbReference type="InterPro" id="IPR010327">
    <property type="entry name" value="FldB/FldC_alpha/beta"/>
</dbReference>
<dbReference type="RefSeq" id="WP_011628534.1">
    <property type="nucleotide sequence ID" value="NC_008340.1"/>
</dbReference>
<keyword evidence="4" id="KW-1185">Reference proteome</keyword>
<reference evidence="4" key="1">
    <citation type="submission" date="2006-08" db="EMBL/GenBank/DDBJ databases">
        <title>Complete sequence of Alkalilimnicola ehrilichei MLHE-1.</title>
        <authorList>
            <person name="Copeland A."/>
            <person name="Lucas S."/>
            <person name="Lapidus A."/>
            <person name="Barry K."/>
            <person name="Detter J.C."/>
            <person name="Glavina del Rio T."/>
            <person name="Hammon N."/>
            <person name="Israni S."/>
            <person name="Dalin E."/>
            <person name="Tice H."/>
            <person name="Pitluck S."/>
            <person name="Sims D."/>
            <person name="Brettin T."/>
            <person name="Bruce D."/>
            <person name="Han C."/>
            <person name="Tapia R."/>
            <person name="Gilna P."/>
            <person name="Schmutz J."/>
            <person name="Larimer F."/>
            <person name="Land M."/>
            <person name="Hauser L."/>
            <person name="Kyrpides N."/>
            <person name="Mikhailova N."/>
            <person name="Oremland R.S."/>
            <person name="Hoeft S.E."/>
            <person name="Switzer-Blum J."/>
            <person name="Kulp T."/>
            <person name="King G."/>
            <person name="Tabita R."/>
            <person name="Witte B."/>
            <person name="Santini J.M."/>
            <person name="Basu P."/>
            <person name="Hollibaugh J.T."/>
            <person name="Xie G."/>
            <person name="Stolz J.F."/>
            <person name="Richardson P."/>
        </authorList>
    </citation>
    <scope>NUCLEOTIDE SEQUENCE [LARGE SCALE GENOMIC DNA]</scope>
    <source>
        <strain evidence="4">ATCC BAA-1101 / DSM 17681 / MLHE-1</strain>
    </source>
</reference>
<name>Q0AAJ8_ALKEH</name>
<dbReference type="eggNOG" id="COG1775">
    <property type="taxonomic scope" value="Bacteria"/>
</dbReference>
<dbReference type="KEGG" id="aeh:Mlg_0785"/>
<evidence type="ECO:0000256" key="1">
    <source>
        <dbReference type="ARBA" id="ARBA00005806"/>
    </source>
</evidence>
<dbReference type="Proteomes" id="UP000001962">
    <property type="component" value="Chromosome"/>
</dbReference>
<accession>Q0AAJ8</accession>
<dbReference type="HOGENOM" id="CLU_053697_1_1_6"/>
<keyword evidence="2" id="KW-0175">Coiled coil</keyword>
<organism evidence="3 4">
    <name type="scientific">Alkalilimnicola ehrlichii (strain ATCC BAA-1101 / DSM 17681 / MLHE-1)</name>
    <dbReference type="NCBI Taxonomy" id="187272"/>
    <lineage>
        <taxon>Bacteria</taxon>
        <taxon>Pseudomonadati</taxon>
        <taxon>Pseudomonadota</taxon>
        <taxon>Gammaproteobacteria</taxon>
        <taxon>Chromatiales</taxon>
        <taxon>Ectothiorhodospiraceae</taxon>
        <taxon>Alkalilimnicola</taxon>
    </lineage>
</organism>